<name>A0AAE0BP30_9CHLO</name>
<evidence type="ECO:0000313" key="11">
    <source>
        <dbReference type="EMBL" id="KAK3239285.1"/>
    </source>
</evidence>
<dbReference type="InterPro" id="IPR023395">
    <property type="entry name" value="MCP_dom_sf"/>
</dbReference>
<dbReference type="Pfam" id="PF00153">
    <property type="entry name" value="Mito_carr"/>
    <property type="match status" value="2"/>
</dbReference>
<organism evidence="11 12">
    <name type="scientific">Cymbomonas tetramitiformis</name>
    <dbReference type="NCBI Taxonomy" id="36881"/>
    <lineage>
        <taxon>Eukaryota</taxon>
        <taxon>Viridiplantae</taxon>
        <taxon>Chlorophyta</taxon>
        <taxon>Pyramimonadophyceae</taxon>
        <taxon>Pyramimonadales</taxon>
        <taxon>Pyramimonadaceae</taxon>
        <taxon>Cymbomonas</taxon>
    </lineage>
</organism>
<keyword evidence="6" id="KW-0496">Mitochondrion</keyword>
<evidence type="ECO:0000256" key="3">
    <source>
        <dbReference type="ARBA" id="ARBA00022692"/>
    </source>
</evidence>
<keyword evidence="9" id="KW-0813">Transport</keyword>
<evidence type="ECO:0000256" key="10">
    <source>
        <dbReference type="SAM" id="Phobius"/>
    </source>
</evidence>
<keyword evidence="7 8" id="KW-0472">Membrane</keyword>
<comment type="caution">
    <text evidence="11">The sequence shown here is derived from an EMBL/GenBank/DDBJ whole genome shotgun (WGS) entry which is preliminary data.</text>
</comment>
<keyword evidence="3 8" id="KW-0812">Transmembrane</keyword>
<evidence type="ECO:0000256" key="2">
    <source>
        <dbReference type="ARBA" id="ARBA00006375"/>
    </source>
</evidence>
<reference evidence="11 12" key="1">
    <citation type="journal article" date="2015" name="Genome Biol. Evol.">
        <title>Comparative Genomics of a Bacterivorous Green Alga Reveals Evolutionary Causalities and Consequences of Phago-Mixotrophic Mode of Nutrition.</title>
        <authorList>
            <person name="Burns J.A."/>
            <person name="Paasch A."/>
            <person name="Narechania A."/>
            <person name="Kim E."/>
        </authorList>
    </citation>
    <scope>NUCLEOTIDE SEQUENCE [LARGE SCALE GENOMIC DNA]</scope>
    <source>
        <strain evidence="11 12">PLY_AMNH</strain>
    </source>
</reference>
<keyword evidence="5 10" id="KW-1133">Transmembrane helix</keyword>
<comment type="subcellular location">
    <subcellularLocation>
        <location evidence="1">Mitochondrion inner membrane</location>
        <topology evidence="1">Multi-pass membrane protein</topology>
    </subcellularLocation>
</comment>
<gene>
    <name evidence="11" type="ORF">CYMTET_50772</name>
</gene>
<evidence type="ECO:0000256" key="4">
    <source>
        <dbReference type="ARBA" id="ARBA00022792"/>
    </source>
</evidence>
<comment type="similarity">
    <text evidence="2 9">Belongs to the mitochondrial carrier (TC 2.A.29) family.</text>
</comment>
<dbReference type="InterPro" id="IPR051028">
    <property type="entry name" value="Mito_Solute_Carrier"/>
</dbReference>
<protein>
    <submittedName>
        <fullName evidence="11">Uncharacterized protein</fullName>
    </submittedName>
</protein>
<accession>A0AAE0BP30</accession>
<dbReference type="GO" id="GO:0022857">
    <property type="term" value="F:transmembrane transporter activity"/>
    <property type="evidence" value="ECO:0007669"/>
    <property type="project" value="TreeGrafter"/>
</dbReference>
<dbReference type="PROSITE" id="PS50920">
    <property type="entry name" value="SOLCAR"/>
    <property type="match status" value="1"/>
</dbReference>
<evidence type="ECO:0000256" key="1">
    <source>
        <dbReference type="ARBA" id="ARBA00004448"/>
    </source>
</evidence>
<dbReference type="SUPFAM" id="SSF103506">
    <property type="entry name" value="Mitochondrial carrier"/>
    <property type="match status" value="1"/>
</dbReference>
<dbReference type="PANTHER" id="PTHR45678">
    <property type="entry name" value="MITOCHONDRIAL 2-OXODICARBOXYLATE CARRIER 1-RELATED"/>
    <property type="match status" value="1"/>
</dbReference>
<feature type="transmembrane region" description="Helical" evidence="10">
    <location>
        <begin position="100"/>
        <end position="120"/>
    </location>
</feature>
<dbReference type="Gene3D" id="1.50.40.10">
    <property type="entry name" value="Mitochondrial carrier domain"/>
    <property type="match status" value="1"/>
</dbReference>
<dbReference type="InterPro" id="IPR018108">
    <property type="entry name" value="MCP_transmembrane"/>
</dbReference>
<dbReference type="GO" id="GO:0005743">
    <property type="term" value="C:mitochondrial inner membrane"/>
    <property type="evidence" value="ECO:0007669"/>
    <property type="project" value="UniProtKB-SubCell"/>
</dbReference>
<dbReference type="Proteomes" id="UP001190700">
    <property type="component" value="Unassembled WGS sequence"/>
</dbReference>
<dbReference type="AlphaFoldDB" id="A0AAE0BP30"/>
<feature type="repeat" description="Solcar" evidence="8">
    <location>
        <begin position="139"/>
        <end position="226"/>
    </location>
</feature>
<evidence type="ECO:0000256" key="8">
    <source>
        <dbReference type="PROSITE-ProRule" id="PRU00282"/>
    </source>
</evidence>
<sequence>MIARPRAASFSRRRCLGAETFRVHAARTSSHCKRKVAENLQSKFLHNKIWKLRSQLKLKGSSSGVSFRRLGRLGIRNELGGTGRASRASDGGESTSASSAANVLGILVGTAAVLAVFQFGDAQNKPELSGLASTLFPVLSFARHILTALVAGGTGAAVVYPVDVVKTRLQSQDSKVQIYDGPVDCLRKIFRDEGLKGLYAGIVPQVLGVAPEKGLKVSVYSSLLPLFVASPLASYGWVLPVTAAGFSAGACQVAVTNPLEVTKIRLQMQNIDEPDRSKHKSVIEICQELGFSGLYQLSLTRNPFRMV</sequence>
<dbReference type="EMBL" id="LGRX02033970">
    <property type="protein sequence ID" value="KAK3239285.1"/>
    <property type="molecule type" value="Genomic_DNA"/>
</dbReference>
<feature type="transmembrane region" description="Helical" evidence="10">
    <location>
        <begin position="140"/>
        <end position="162"/>
    </location>
</feature>
<evidence type="ECO:0000256" key="6">
    <source>
        <dbReference type="ARBA" id="ARBA00023128"/>
    </source>
</evidence>
<evidence type="ECO:0000256" key="9">
    <source>
        <dbReference type="RuleBase" id="RU000488"/>
    </source>
</evidence>
<evidence type="ECO:0000313" key="12">
    <source>
        <dbReference type="Proteomes" id="UP001190700"/>
    </source>
</evidence>
<dbReference type="PANTHER" id="PTHR45678:SF9">
    <property type="entry name" value="CALCIUM-BINDING MITOCHONDRIAL CARRIER PROTEIN ARALAR1"/>
    <property type="match status" value="1"/>
</dbReference>
<evidence type="ECO:0000256" key="7">
    <source>
        <dbReference type="ARBA" id="ARBA00023136"/>
    </source>
</evidence>
<keyword evidence="12" id="KW-1185">Reference proteome</keyword>
<evidence type="ECO:0000256" key="5">
    <source>
        <dbReference type="ARBA" id="ARBA00022989"/>
    </source>
</evidence>
<proteinExistence type="inferred from homology"/>
<keyword evidence="4" id="KW-0999">Mitochondrion inner membrane</keyword>